<evidence type="ECO:0008006" key="4">
    <source>
        <dbReference type="Google" id="ProtNLM"/>
    </source>
</evidence>
<dbReference type="PANTHER" id="PTHR31286">
    <property type="entry name" value="GLYCINE-RICH CELL WALL STRUCTURAL PROTEIN 1.8-LIKE"/>
    <property type="match status" value="1"/>
</dbReference>
<evidence type="ECO:0000313" key="3">
    <source>
        <dbReference type="Proteomes" id="UP000886885"/>
    </source>
</evidence>
<reference evidence="2" key="1">
    <citation type="journal article" date="2020" name="bioRxiv">
        <title>Hybrid origin of Populus tomentosa Carr. identified through genome sequencing and phylogenomic analysis.</title>
        <authorList>
            <person name="An X."/>
            <person name="Gao K."/>
            <person name="Chen Z."/>
            <person name="Li J."/>
            <person name="Yang X."/>
            <person name="Yang X."/>
            <person name="Zhou J."/>
            <person name="Guo T."/>
            <person name="Zhao T."/>
            <person name="Huang S."/>
            <person name="Miao D."/>
            <person name="Khan W.U."/>
            <person name="Rao P."/>
            <person name="Ye M."/>
            <person name="Lei B."/>
            <person name="Liao W."/>
            <person name="Wang J."/>
            <person name="Ji L."/>
            <person name="Li Y."/>
            <person name="Guo B."/>
            <person name="Mustafa N.S."/>
            <person name="Li S."/>
            <person name="Yun Q."/>
            <person name="Keller S.R."/>
            <person name="Mao J."/>
            <person name="Zhang R."/>
            <person name="Strauss S.H."/>
        </authorList>
    </citation>
    <scope>NUCLEOTIDE SEQUENCE</scope>
    <source>
        <strain evidence="2">GM15</strain>
        <tissue evidence="2">Leaf</tissue>
    </source>
</reference>
<dbReference type="OrthoDB" id="1751344at2759"/>
<evidence type="ECO:0000313" key="2">
    <source>
        <dbReference type="EMBL" id="KAG6756874.1"/>
    </source>
</evidence>
<evidence type="ECO:0000256" key="1">
    <source>
        <dbReference type="SAM" id="MobiDB-lite"/>
    </source>
</evidence>
<name>A0A8X8CJU1_POPTO</name>
<dbReference type="InterPro" id="IPR040256">
    <property type="entry name" value="At4g02000-like"/>
</dbReference>
<feature type="region of interest" description="Disordered" evidence="1">
    <location>
        <begin position="94"/>
        <end position="142"/>
    </location>
</feature>
<comment type="caution">
    <text evidence="2">The sequence shown here is derived from an EMBL/GenBank/DDBJ whole genome shotgun (WGS) entry which is preliminary data.</text>
</comment>
<accession>A0A8X8CJU1</accession>
<dbReference type="EMBL" id="JAAWWB010000020">
    <property type="protein sequence ID" value="KAG6756874.1"/>
    <property type="molecule type" value="Genomic_DNA"/>
</dbReference>
<feature type="compositionally biased region" description="Polar residues" evidence="1">
    <location>
        <begin position="96"/>
        <end position="117"/>
    </location>
</feature>
<sequence>MNSIAHKIWKRFGLDDVTSLTNGFTMLRFKTEDELQKVIENDPWMFGEKAIIFQKLHYGFAFDMNKITKIPVWIRIYDVPFSLWTKEGLSEGKGNAITSPKIDTNEISSKDSNSSAETDIDSLDKTDTEESASDSSTKSQLKPSDLRDVNLITLVSINDHMDSICTSRATSSAAQEASVEESTSSVHPNVSHLHSPPPTLTTVKKKKGAIKDIFPNTITEASKAATFTPITDDDIKEALFSIPDSKASGPNEADSSVSVLSKEFVSVSAEEFESLEDISFVSISGEVRHYLYLDD</sequence>
<dbReference type="Proteomes" id="UP000886885">
    <property type="component" value="Chromosome 10D"/>
</dbReference>
<organism evidence="2 3">
    <name type="scientific">Populus tomentosa</name>
    <name type="common">Chinese white poplar</name>
    <dbReference type="NCBI Taxonomy" id="118781"/>
    <lineage>
        <taxon>Eukaryota</taxon>
        <taxon>Viridiplantae</taxon>
        <taxon>Streptophyta</taxon>
        <taxon>Embryophyta</taxon>
        <taxon>Tracheophyta</taxon>
        <taxon>Spermatophyta</taxon>
        <taxon>Magnoliopsida</taxon>
        <taxon>eudicotyledons</taxon>
        <taxon>Gunneridae</taxon>
        <taxon>Pentapetalae</taxon>
        <taxon>rosids</taxon>
        <taxon>fabids</taxon>
        <taxon>Malpighiales</taxon>
        <taxon>Salicaceae</taxon>
        <taxon>Saliceae</taxon>
        <taxon>Populus</taxon>
    </lineage>
</organism>
<protein>
    <recommendedName>
        <fullName evidence="4">DUF4283 domain-containing protein</fullName>
    </recommendedName>
</protein>
<gene>
    <name evidence="2" type="ORF">POTOM_037169</name>
</gene>
<keyword evidence="3" id="KW-1185">Reference proteome</keyword>
<feature type="compositionally biased region" description="Low complexity" evidence="1">
    <location>
        <begin position="169"/>
        <end position="186"/>
    </location>
</feature>
<proteinExistence type="predicted"/>
<dbReference type="AlphaFoldDB" id="A0A8X8CJU1"/>
<dbReference type="PANTHER" id="PTHR31286:SF99">
    <property type="entry name" value="DUF4283 DOMAIN-CONTAINING PROTEIN"/>
    <property type="match status" value="1"/>
</dbReference>
<feature type="region of interest" description="Disordered" evidence="1">
    <location>
        <begin position="168"/>
        <end position="204"/>
    </location>
</feature>